<feature type="region of interest" description="Disordered" evidence="1">
    <location>
        <begin position="90"/>
        <end position="119"/>
    </location>
</feature>
<feature type="compositionally biased region" description="Polar residues" evidence="1">
    <location>
        <begin position="90"/>
        <end position="103"/>
    </location>
</feature>
<protein>
    <submittedName>
        <fullName evidence="2">Uncharacterized protein</fullName>
    </submittedName>
</protein>
<keyword evidence="3" id="KW-1185">Reference proteome</keyword>
<organism evidence="2 3">
    <name type="scientific">Solanum verrucosum</name>
    <dbReference type="NCBI Taxonomy" id="315347"/>
    <lineage>
        <taxon>Eukaryota</taxon>
        <taxon>Viridiplantae</taxon>
        <taxon>Streptophyta</taxon>
        <taxon>Embryophyta</taxon>
        <taxon>Tracheophyta</taxon>
        <taxon>Spermatophyta</taxon>
        <taxon>Magnoliopsida</taxon>
        <taxon>eudicotyledons</taxon>
        <taxon>Gunneridae</taxon>
        <taxon>Pentapetalae</taxon>
        <taxon>asterids</taxon>
        <taxon>lamiids</taxon>
        <taxon>Solanales</taxon>
        <taxon>Solanaceae</taxon>
        <taxon>Solanoideae</taxon>
        <taxon>Solaneae</taxon>
        <taxon>Solanum</taxon>
    </lineage>
</organism>
<dbReference type="AlphaFoldDB" id="A0AAF0U921"/>
<accession>A0AAF0U921</accession>
<evidence type="ECO:0000313" key="3">
    <source>
        <dbReference type="Proteomes" id="UP001234989"/>
    </source>
</evidence>
<evidence type="ECO:0000313" key="2">
    <source>
        <dbReference type="EMBL" id="WMV41439.1"/>
    </source>
</evidence>
<proteinExistence type="predicted"/>
<name>A0AAF0U921_SOLVR</name>
<gene>
    <name evidence="2" type="ORF">MTR67_034824</name>
</gene>
<sequence>MKQWPRSTSPKELKTRFTTTPVLTLSEGSYGYVIYYVASRVRLGCVDATRWHRWAPPMDHRVNPRPVLVVRSSPPATLPLKDPKFWQSVDPQPNLRTVGQATNPEPGPWIEATYSNHKR</sequence>
<reference evidence="2" key="1">
    <citation type="submission" date="2023-08" db="EMBL/GenBank/DDBJ databases">
        <title>A de novo genome assembly of Solanum verrucosum Schlechtendal, a Mexican diploid species geographically isolated from the other diploid A-genome species in potato relatives.</title>
        <authorList>
            <person name="Hosaka K."/>
        </authorList>
    </citation>
    <scope>NUCLEOTIDE SEQUENCE</scope>
    <source>
        <tissue evidence="2">Young leaves</tissue>
    </source>
</reference>
<evidence type="ECO:0000256" key="1">
    <source>
        <dbReference type="SAM" id="MobiDB-lite"/>
    </source>
</evidence>
<dbReference type="EMBL" id="CP133619">
    <property type="protein sequence ID" value="WMV41439.1"/>
    <property type="molecule type" value="Genomic_DNA"/>
</dbReference>
<dbReference type="Proteomes" id="UP001234989">
    <property type="component" value="Chromosome 8"/>
</dbReference>